<accession>A0ABQ9E2H0</accession>
<sequence length="112" mass="12762">MNLIHCKYATNHLTSTFSDPRGKQLKFYISKGTDETIFWKPTVRICCDKIRARSNFVESSRNVTSKTCPICRAKVNSIDDTWVLTEKPDSTEYESEVKGYLVGLADRTGNPH</sequence>
<evidence type="ECO:0000313" key="1">
    <source>
        <dbReference type="EMBL" id="KAJ8299330.1"/>
    </source>
</evidence>
<protein>
    <submittedName>
        <fullName evidence="1">Uncharacterized protein</fullName>
    </submittedName>
</protein>
<organism evidence="1 2">
    <name type="scientific">Tegillarca granosa</name>
    <name type="common">Malaysian cockle</name>
    <name type="synonym">Anadara granosa</name>
    <dbReference type="NCBI Taxonomy" id="220873"/>
    <lineage>
        <taxon>Eukaryota</taxon>
        <taxon>Metazoa</taxon>
        <taxon>Spiralia</taxon>
        <taxon>Lophotrochozoa</taxon>
        <taxon>Mollusca</taxon>
        <taxon>Bivalvia</taxon>
        <taxon>Autobranchia</taxon>
        <taxon>Pteriomorphia</taxon>
        <taxon>Arcoida</taxon>
        <taxon>Arcoidea</taxon>
        <taxon>Arcidae</taxon>
        <taxon>Tegillarca</taxon>
    </lineage>
</organism>
<name>A0ABQ9E2H0_TEGGR</name>
<dbReference type="Proteomes" id="UP001217089">
    <property type="component" value="Unassembled WGS sequence"/>
</dbReference>
<keyword evidence="2" id="KW-1185">Reference proteome</keyword>
<evidence type="ECO:0000313" key="2">
    <source>
        <dbReference type="Proteomes" id="UP001217089"/>
    </source>
</evidence>
<reference evidence="1 2" key="1">
    <citation type="submission" date="2022-12" db="EMBL/GenBank/DDBJ databases">
        <title>Chromosome-level genome of Tegillarca granosa.</title>
        <authorList>
            <person name="Kim J."/>
        </authorList>
    </citation>
    <scope>NUCLEOTIDE SEQUENCE [LARGE SCALE GENOMIC DNA]</scope>
    <source>
        <strain evidence="1">Teg-2019</strain>
        <tissue evidence="1">Adductor muscle</tissue>
    </source>
</reference>
<dbReference type="EMBL" id="JARBDR010000921">
    <property type="protein sequence ID" value="KAJ8299330.1"/>
    <property type="molecule type" value="Genomic_DNA"/>
</dbReference>
<proteinExistence type="predicted"/>
<gene>
    <name evidence="1" type="ORF">KUTeg_023390</name>
</gene>
<comment type="caution">
    <text evidence="1">The sequence shown here is derived from an EMBL/GenBank/DDBJ whole genome shotgun (WGS) entry which is preliminary data.</text>
</comment>